<dbReference type="Gene3D" id="3.40.1490.10">
    <property type="entry name" value="Bit1"/>
    <property type="match status" value="1"/>
</dbReference>
<evidence type="ECO:0000313" key="7">
    <source>
        <dbReference type="Proteomes" id="UP001050691"/>
    </source>
</evidence>
<evidence type="ECO:0000256" key="5">
    <source>
        <dbReference type="SAM" id="Phobius"/>
    </source>
</evidence>
<dbReference type="Proteomes" id="UP001050691">
    <property type="component" value="Unassembled WGS sequence"/>
</dbReference>
<dbReference type="FunFam" id="3.40.1490.10:FF:000002">
    <property type="entry name" value="Peptidyl-tRNA hydrolase 2, mitochondrial"/>
    <property type="match status" value="1"/>
</dbReference>
<sequence>MSPPLSSITTTAVIGIISLFVGYGLGRLPRQSLSHVTAAATLKATKVDIDKNDSQNASSDEEEDGIELSKVSAGLFEQCKLVLCVRTDLNMGTGKIAAQCSHATLACYKSLMKSNPALVRHWERTGQAKIALKCPSEDELLLLQAKAQSLNLCARTIMDA</sequence>
<dbReference type="EC" id="3.1.1.29" evidence="1"/>
<dbReference type="PANTHER" id="PTHR12649:SF11">
    <property type="entry name" value="PEPTIDYL-TRNA HYDROLASE 2, MITOCHONDRIAL"/>
    <property type="match status" value="1"/>
</dbReference>
<keyword evidence="5" id="KW-0472">Membrane</keyword>
<keyword evidence="7" id="KW-1185">Reference proteome</keyword>
<reference evidence="6" key="1">
    <citation type="submission" date="2021-10" db="EMBL/GenBank/DDBJ databases">
        <title>De novo Genome Assembly of Clathrus columnatus (Basidiomycota, Fungi) Using Illumina and Nanopore Sequence Data.</title>
        <authorList>
            <person name="Ogiso-Tanaka E."/>
            <person name="Itagaki H."/>
            <person name="Hosoya T."/>
            <person name="Hosaka K."/>
        </authorList>
    </citation>
    <scope>NUCLEOTIDE SEQUENCE</scope>
    <source>
        <strain evidence="6">MO-923</strain>
    </source>
</reference>
<dbReference type="NCBIfam" id="TIGR00283">
    <property type="entry name" value="arch_pth2"/>
    <property type="match status" value="1"/>
</dbReference>
<keyword evidence="2" id="KW-0378">Hydrolase</keyword>
<comment type="similarity">
    <text evidence="3">Belongs to the PTH2 family.</text>
</comment>
<dbReference type="GO" id="GO:0005829">
    <property type="term" value="C:cytosol"/>
    <property type="evidence" value="ECO:0007669"/>
    <property type="project" value="TreeGrafter"/>
</dbReference>
<dbReference type="SUPFAM" id="SSF102462">
    <property type="entry name" value="Peptidyl-tRNA hydrolase II"/>
    <property type="match status" value="1"/>
</dbReference>
<dbReference type="EMBL" id="BPWL01000004">
    <property type="protein sequence ID" value="GJJ09584.1"/>
    <property type="molecule type" value="Genomic_DNA"/>
</dbReference>
<evidence type="ECO:0000256" key="3">
    <source>
        <dbReference type="ARBA" id="ARBA00038050"/>
    </source>
</evidence>
<evidence type="ECO:0000256" key="4">
    <source>
        <dbReference type="ARBA" id="ARBA00048707"/>
    </source>
</evidence>
<gene>
    <name evidence="6" type="ORF">Clacol_003807</name>
</gene>
<evidence type="ECO:0000313" key="6">
    <source>
        <dbReference type="EMBL" id="GJJ09584.1"/>
    </source>
</evidence>
<dbReference type="InterPro" id="IPR002833">
    <property type="entry name" value="PTH2"/>
</dbReference>
<keyword evidence="5" id="KW-0812">Transmembrane</keyword>
<name>A0AAV5A4N1_9AGAM</name>
<feature type="transmembrane region" description="Helical" evidence="5">
    <location>
        <begin position="6"/>
        <end position="25"/>
    </location>
</feature>
<keyword evidence="5" id="KW-1133">Transmembrane helix</keyword>
<evidence type="ECO:0000256" key="2">
    <source>
        <dbReference type="ARBA" id="ARBA00022801"/>
    </source>
</evidence>
<dbReference type="InterPro" id="IPR023476">
    <property type="entry name" value="Pep_tRNA_hydro_II_dom_sf"/>
</dbReference>
<protein>
    <recommendedName>
        <fullName evidence="1">peptidyl-tRNA hydrolase</fullName>
        <ecNumber evidence="1">3.1.1.29</ecNumber>
    </recommendedName>
</protein>
<dbReference type="Pfam" id="PF01981">
    <property type="entry name" value="PTH2"/>
    <property type="match status" value="1"/>
</dbReference>
<evidence type="ECO:0000256" key="1">
    <source>
        <dbReference type="ARBA" id="ARBA00013260"/>
    </source>
</evidence>
<dbReference type="AlphaFoldDB" id="A0AAV5A4N1"/>
<dbReference type="GO" id="GO:0004045">
    <property type="term" value="F:peptidyl-tRNA hydrolase activity"/>
    <property type="evidence" value="ECO:0007669"/>
    <property type="project" value="UniProtKB-EC"/>
</dbReference>
<dbReference type="PANTHER" id="PTHR12649">
    <property type="entry name" value="PEPTIDYL-TRNA HYDROLASE 2"/>
    <property type="match status" value="1"/>
</dbReference>
<comment type="caution">
    <text evidence="6">The sequence shown here is derived from an EMBL/GenBank/DDBJ whole genome shotgun (WGS) entry which is preliminary data.</text>
</comment>
<accession>A0AAV5A4N1</accession>
<comment type="catalytic activity">
    <reaction evidence="4">
        <text>an N-acyl-L-alpha-aminoacyl-tRNA + H2O = an N-acyl-L-amino acid + a tRNA + H(+)</text>
        <dbReference type="Rhea" id="RHEA:54448"/>
        <dbReference type="Rhea" id="RHEA-COMP:10123"/>
        <dbReference type="Rhea" id="RHEA-COMP:13883"/>
        <dbReference type="ChEBI" id="CHEBI:15377"/>
        <dbReference type="ChEBI" id="CHEBI:15378"/>
        <dbReference type="ChEBI" id="CHEBI:59874"/>
        <dbReference type="ChEBI" id="CHEBI:78442"/>
        <dbReference type="ChEBI" id="CHEBI:138191"/>
        <dbReference type="EC" id="3.1.1.29"/>
    </reaction>
</comment>
<organism evidence="6 7">
    <name type="scientific">Clathrus columnatus</name>
    <dbReference type="NCBI Taxonomy" id="1419009"/>
    <lineage>
        <taxon>Eukaryota</taxon>
        <taxon>Fungi</taxon>
        <taxon>Dikarya</taxon>
        <taxon>Basidiomycota</taxon>
        <taxon>Agaricomycotina</taxon>
        <taxon>Agaricomycetes</taxon>
        <taxon>Phallomycetidae</taxon>
        <taxon>Phallales</taxon>
        <taxon>Clathraceae</taxon>
        <taxon>Clathrus</taxon>
    </lineage>
</organism>
<proteinExistence type="inferred from homology"/>